<dbReference type="RefSeq" id="WP_110042306.1">
    <property type="nucleotide sequence ID" value="NZ_CP054613.1"/>
</dbReference>
<feature type="domain" description="Regulatory protein YycH" evidence="2">
    <location>
        <begin position="3"/>
        <end position="441"/>
    </location>
</feature>
<dbReference type="Gene3D" id="3.30.310.160">
    <property type="entry name" value="YycH protein, domain 2"/>
    <property type="match status" value="1"/>
</dbReference>
<evidence type="ECO:0000313" key="3">
    <source>
        <dbReference type="EMBL" id="PWW08804.1"/>
    </source>
</evidence>
<protein>
    <submittedName>
        <fullName evidence="3">Regulatory protein YycH of two-component signal transduction system YycFG</fullName>
    </submittedName>
</protein>
<reference evidence="3 4" key="1">
    <citation type="submission" date="2018-05" db="EMBL/GenBank/DDBJ databases">
        <title>Genomic Encyclopedia of Type Strains, Phase III (KMG-III): the genomes of soil and plant-associated and newly described type strains.</title>
        <authorList>
            <person name="Whitman W."/>
        </authorList>
    </citation>
    <scope>NUCLEOTIDE SEQUENCE [LARGE SCALE GENOMIC DNA]</scope>
    <source>
        <strain evidence="3 4">CECT 5696</strain>
    </source>
</reference>
<name>A0A2V2Z155_9BACL</name>
<proteinExistence type="predicted"/>
<dbReference type="EMBL" id="QGTQ01000001">
    <property type="protein sequence ID" value="PWW08804.1"/>
    <property type="molecule type" value="Genomic_DNA"/>
</dbReference>
<feature type="compositionally biased region" description="Polar residues" evidence="1">
    <location>
        <begin position="478"/>
        <end position="489"/>
    </location>
</feature>
<sequence length="517" mass="57869">MIEKMKTVILSVLIVLSLLQSYWLAYSMPGLAARVRTGIDYVNTEQMGAAEQIENVIFPESIVLHMGQSEHTVLYPPTNFYDLVFRKIQAVGFKSFTRYAKSSYDWNQIRDKKKGVELRFDGVPVALLGKLMKLEGDLVFMADRIDRIWIYMDEDTELVHAFLFSSDGRTVYEASRTDVTARDVEEYIGFGQYGTSYKPDGDIYLPEISIEAVEAVVGYKTYPPEQMQRSLFSDPGTTRTLENLNGALIFTDGKRGLQIEQNGKWAIYTNPAAPQTTQNDITENVLASLQFVNEHGGWDGLHRYVPVSSTTSAGTTTEDGRTVLFQQYYGAYPILSDDLYKFGYMRLLLQQGVVTEYERSLMTLDSVAQLKTTRWLPGGEILQSTLRAMDNRSEIRSVYPAVRVNPSSDGQSLSLEPVWAARYADGTQRIVMSAQPAGYDGVAERHQWQLEQQQKNKTASNVKSTSGVGITGGSGRSNTSVGELSTLEQETAAVDQEEALEQEQDQAQEPNQSPMQP</sequence>
<comment type="caution">
    <text evidence="3">The sequence shown here is derived from an EMBL/GenBank/DDBJ whole genome shotgun (WGS) entry which is preliminary data.</text>
</comment>
<feature type="compositionally biased region" description="Acidic residues" evidence="1">
    <location>
        <begin position="495"/>
        <end position="506"/>
    </location>
</feature>
<dbReference type="AlphaFoldDB" id="A0A2V2Z155"/>
<feature type="compositionally biased region" description="Polar residues" evidence="1">
    <location>
        <begin position="451"/>
        <end position="463"/>
    </location>
</feature>
<gene>
    <name evidence="3" type="ORF">DFQ01_101530</name>
</gene>
<dbReference type="CDD" id="cd15787">
    <property type="entry name" value="YycH_N"/>
    <property type="match status" value="1"/>
</dbReference>
<dbReference type="OrthoDB" id="2382185at2"/>
<dbReference type="InterPro" id="IPR009996">
    <property type="entry name" value="YycH"/>
</dbReference>
<dbReference type="Proteomes" id="UP000246635">
    <property type="component" value="Unassembled WGS sequence"/>
</dbReference>
<keyword evidence="4" id="KW-1185">Reference proteome</keyword>
<dbReference type="Pfam" id="PF07435">
    <property type="entry name" value="YycH"/>
    <property type="match status" value="1"/>
</dbReference>
<feature type="region of interest" description="Disordered" evidence="1">
    <location>
        <begin position="451"/>
        <end position="517"/>
    </location>
</feature>
<evidence type="ECO:0000259" key="2">
    <source>
        <dbReference type="Pfam" id="PF07435"/>
    </source>
</evidence>
<organism evidence="3 4">
    <name type="scientific">Paenibacillus cellulosilyticus</name>
    <dbReference type="NCBI Taxonomy" id="375489"/>
    <lineage>
        <taxon>Bacteria</taxon>
        <taxon>Bacillati</taxon>
        <taxon>Bacillota</taxon>
        <taxon>Bacilli</taxon>
        <taxon>Bacillales</taxon>
        <taxon>Paenibacillaceae</taxon>
        <taxon>Paenibacillus</taxon>
    </lineage>
</organism>
<dbReference type="InterPro" id="IPR042274">
    <property type="entry name" value="YycH/YycI_2"/>
</dbReference>
<evidence type="ECO:0000313" key="4">
    <source>
        <dbReference type="Proteomes" id="UP000246635"/>
    </source>
</evidence>
<evidence type="ECO:0000256" key="1">
    <source>
        <dbReference type="SAM" id="MobiDB-lite"/>
    </source>
</evidence>
<accession>A0A2V2Z155</accession>